<dbReference type="PROSITE" id="PS50865">
    <property type="entry name" value="ZF_MYND_2"/>
    <property type="match status" value="1"/>
</dbReference>
<name>A0A1E7FJY5_9STRA</name>
<dbReference type="InterPro" id="IPR002893">
    <property type="entry name" value="Znf_MYND"/>
</dbReference>
<feature type="region of interest" description="Disordered" evidence="5">
    <location>
        <begin position="1"/>
        <end position="38"/>
    </location>
</feature>
<evidence type="ECO:0000256" key="3">
    <source>
        <dbReference type="ARBA" id="ARBA00022833"/>
    </source>
</evidence>
<dbReference type="OrthoDB" id="194692at2759"/>
<feature type="compositionally biased region" description="Basic residues" evidence="5">
    <location>
        <begin position="23"/>
        <end position="38"/>
    </location>
</feature>
<dbReference type="SUPFAM" id="SSF144232">
    <property type="entry name" value="HIT/MYND zinc finger-like"/>
    <property type="match status" value="1"/>
</dbReference>
<keyword evidence="3" id="KW-0862">Zinc</keyword>
<evidence type="ECO:0000259" key="6">
    <source>
        <dbReference type="PROSITE" id="PS50865"/>
    </source>
</evidence>
<protein>
    <recommendedName>
        <fullName evidence="6">MYND-type domain-containing protein</fullName>
    </recommendedName>
</protein>
<accession>A0A1E7FJY5</accession>
<dbReference type="GO" id="GO:0008270">
    <property type="term" value="F:zinc ion binding"/>
    <property type="evidence" value="ECO:0007669"/>
    <property type="project" value="UniProtKB-KW"/>
</dbReference>
<evidence type="ECO:0000256" key="2">
    <source>
        <dbReference type="ARBA" id="ARBA00022771"/>
    </source>
</evidence>
<dbReference type="EMBL" id="KV784356">
    <property type="protein sequence ID" value="OEU18345.1"/>
    <property type="molecule type" value="Genomic_DNA"/>
</dbReference>
<dbReference type="Proteomes" id="UP000095751">
    <property type="component" value="Unassembled WGS sequence"/>
</dbReference>
<organism evidence="7 8">
    <name type="scientific">Fragilariopsis cylindrus CCMP1102</name>
    <dbReference type="NCBI Taxonomy" id="635003"/>
    <lineage>
        <taxon>Eukaryota</taxon>
        <taxon>Sar</taxon>
        <taxon>Stramenopiles</taxon>
        <taxon>Ochrophyta</taxon>
        <taxon>Bacillariophyta</taxon>
        <taxon>Bacillariophyceae</taxon>
        <taxon>Bacillariophycidae</taxon>
        <taxon>Bacillariales</taxon>
        <taxon>Bacillariaceae</taxon>
        <taxon>Fragilariopsis</taxon>
    </lineage>
</organism>
<dbReference type="AlphaFoldDB" id="A0A1E7FJY5"/>
<keyword evidence="2 4" id="KW-0863">Zinc-finger</keyword>
<dbReference type="PROSITE" id="PS01360">
    <property type="entry name" value="ZF_MYND_1"/>
    <property type="match status" value="1"/>
</dbReference>
<reference evidence="7 8" key="1">
    <citation type="submission" date="2016-09" db="EMBL/GenBank/DDBJ databases">
        <title>Extensive genetic diversity and differential bi-allelic expression allows diatom success in the polar Southern Ocean.</title>
        <authorList>
            <consortium name="DOE Joint Genome Institute"/>
            <person name="Mock T."/>
            <person name="Otillar R.P."/>
            <person name="Strauss J."/>
            <person name="Dupont C."/>
            <person name="Frickenhaus S."/>
            <person name="Maumus F."/>
            <person name="Mcmullan M."/>
            <person name="Sanges R."/>
            <person name="Schmutz J."/>
            <person name="Toseland A."/>
            <person name="Valas R."/>
            <person name="Veluchamy A."/>
            <person name="Ward B.J."/>
            <person name="Allen A."/>
            <person name="Barry K."/>
            <person name="Falciatore A."/>
            <person name="Ferrante M."/>
            <person name="Fortunato A.E."/>
            <person name="Gloeckner G."/>
            <person name="Gruber A."/>
            <person name="Hipkin R."/>
            <person name="Janech M."/>
            <person name="Kroth P."/>
            <person name="Leese F."/>
            <person name="Lindquist E."/>
            <person name="Lyon B.R."/>
            <person name="Martin J."/>
            <person name="Mayer C."/>
            <person name="Parker M."/>
            <person name="Quesneville H."/>
            <person name="Raymond J."/>
            <person name="Uhlig C."/>
            <person name="Valentin K.U."/>
            <person name="Worden A.Z."/>
            <person name="Armbrust E.V."/>
            <person name="Bowler C."/>
            <person name="Green B."/>
            <person name="Moulton V."/>
            <person name="Van Oosterhout C."/>
            <person name="Grigoriev I."/>
        </authorList>
    </citation>
    <scope>NUCLEOTIDE SEQUENCE [LARGE SCALE GENOMIC DNA]</scope>
    <source>
        <strain evidence="7 8">CCMP1102</strain>
    </source>
</reference>
<evidence type="ECO:0000313" key="7">
    <source>
        <dbReference type="EMBL" id="OEU18345.1"/>
    </source>
</evidence>
<gene>
    <name evidence="7" type="ORF">FRACYDRAFT_236621</name>
</gene>
<feature type="domain" description="MYND-type" evidence="6">
    <location>
        <begin position="457"/>
        <end position="494"/>
    </location>
</feature>
<dbReference type="Gene3D" id="6.10.140.2220">
    <property type="match status" value="1"/>
</dbReference>
<dbReference type="Pfam" id="PF01753">
    <property type="entry name" value="zf-MYND"/>
    <property type="match status" value="1"/>
</dbReference>
<evidence type="ECO:0000256" key="5">
    <source>
        <dbReference type="SAM" id="MobiDB-lite"/>
    </source>
</evidence>
<dbReference type="InParanoid" id="A0A1E7FJY5"/>
<evidence type="ECO:0000256" key="4">
    <source>
        <dbReference type="PROSITE-ProRule" id="PRU00134"/>
    </source>
</evidence>
<feature type="region of interest" description="Disordered" evidence="5">
    <location>
        <begin position="424"/>
        <end position="447"/>
    </location>
</feature>
<keyword evidence="1" id="KW-0479">Metal-binding</keyword>
<evidence type="ECO:0000256" key="1">
    <source>
        <dbReference type="ARBA" id="ARBA00022723"/>
    </source>
</evidence>
<evidence type="ECO:0000313" key="8">
    <source>
        <dbReference type="Proteomes" id="UP000095751"/>
    </source>
</evidence>
<sequence length="501" mass="57276">MENINNNDNDGGEQEAQAEQQIAHHHQRQRQRKQERQRKFKKVNTILEKHGKFPVQNRNSIDELVDNFLEQVGNSIHDLLCNNDADADNYRGLDSDRDTEAEVETAIRFFPEVLSRRVDQFDRYPIQLLNCLGTDGDSAEDYRCNLKAVSFIPIVARLAVEFGMFEENERGGLLVGEDEDNDNALQLLVKSSHFPGILDTEHNELVDDKYLQVLKHLRKLGLFKKEDIQRNIFLIRLCSEDYFAKKRFHYLSHWDPNALTRPESERSLPLHYAAFQPEAPIQGLKAVFKAGICFFPKKKGISILFQKNRPGYTPFKIACDRYGREYESMSKGRDAVMEVIESTLSNCSDKPDSFVDAFLSAAIDDDVSLDCVYFLLRRDPDMLHKLLQAEGQRVRVKSTGRLGRCIGDIDISCSTGDRSGNGKYPVLLDRTTSADDDNDNNDSTSQEISSDELDFICNKCTSAVADHRCGRCKRAWYCGRECQSKDWKKHKRNCNSSAMSS</sequence>
<dbReference type="KEGG" id="fcy:FRACYDRAFT_236621"/>
<keyword evidence="8" id="KW-1185">Reference proteome</keyword>
<feature type="compositionally biased region" description="Low complexity" evidence="5">
    <location>
        <begin position="1"/>
        <end position="21"/>
    </location>
</feature>
<proteinExistence type="predicted"/>